<dbReference type="Proteomes" id="UP000094801">
    <property type="component" value="Unassembled WGS sequence"/>
</dbReference>
<sequence>MIKLVPCQWCQNHYTRYSGCAKMALYLLYRRRRRSNKVMFHFFLILIWIWIWLIYDGFC</sequence>
<keyword evidence="3" id="KW-1185">Reference proteome</keyword>
<protein>
    <submittedName>
        <fullName evidence="2">Uncharacterized protein</fullName>
    </submittedName>
</protein>
<keyword evidence="1" id="KW-1133">Transmembrane helix</keyword>
<dbReference type="AlphaFoldDB" id="A0A1E4SYM6"/>
<name>A0A1E4SYM6_9ASCO</name>
<dbReference type="EMBL" id="KV453856">
    <property type="protein sequence ID" value="ODV84562.1"/>
    <property type="molecule type" value="Genomic_DNA"/>
</dbReference>
<proteinExistence type="predicted"/>
<evidence type="ECO:0000313" key="2">
    <source>
        <dbReference type="EMBL" id="ODV84562.1"/>
    </source>
</evidence>
<gene>
    <name evidence="2" type="ORF">CANARDRAFT_60591</name>
</gene>
<keyword evidence="1" id="KW-0812">Transmembrane</keyword>
<evidence type="ECO:0000256" key="1">
    <source>
        <dbReference type="SAM" id="Phobius"/>
    </source>
</evidence>
<accession>A0A1E4SYM6</accession>
<feature type="transmembrane region" description="Helical" evidence="1">
    <location>
        <begin position="38"/>
        <end position="55"/>
    </location>
</feature>
<organism evidence="2 3">
    <name type="scientific">[Candida] arabinofermentans NRRL YB-2248</name>
    <dbReference type="NCBI Taxonomy" id="983967"/>
    <lineage>
        <taxon>Eukaryota</taxon>
        <taxon>Fungi</taxon>
        <taxon>Dikarya</taxon>
        <taxon>Ascomycota</taxon>
        <taxon>Saccharomycotina</taxon>
        <taxon>Pichiomycetes</taxon>
        <taxon>Pichiales</taxon>
        <taxon>Pichiaceae</taxon>
        <taxon>Ogataea</taxon>
        <taxon>Ogataea/Candida clade</taxon>
    </lineage>
</organism>
<reference evidence="3" key="1">
    <citation type="submission" date="2016-04" db="EMBL/GenBank/DDBJ databases">
        <title>Comparative genomics of biotechnologically important yeasts.</title>
        <authorList>
            <consortium name="DOE Joint Genome Institute"/>
            <person name="Riley R."/>
            <person name="Haridas S."/>
            <person name="Wolfe K.H."/>
            <person name="Lopes M.R."/>
            <person name="Hittinger C.T."/>
            <person name="Goker M."/>
            <person name="Salamov A."/>
            <person name="Wisecaver J."/>
            <person name="Long T.M."/>
            <person name="Aerts A.L."/>
            <person name="Barry K."/>
            <person name="Choi C."/>
            <person name="Clum A."/>
            <person name="Coughlan A.Y."/>
            <person name="Deshpande S."/>
            <person name="Douglass A.P."/>
            <person name="Hanson S.J."/>
            <person name="Klenk H.-P."/>
            <person name="Labutti K."/>
            <person name="Lapidus A."/>
            <person name="Lindquist E."/>
            <person name="Lipzen A."/>
            <person name="Meier-Kolthoff J.P."/>
            <person name="Ohm R.A."/>
            <person name="Otillar R.P."/>
            <person name="Pangilinan J."/>
            <person name="Peng Y."/>
            <person name="Rokas A."/>
            <person name="Rosa C.A."/>
            <person name="Scheuner C."/>
            <person name="Sibirny A.A."/>
            <person name="Slot J.C."/>
            <person name="Stielow J.B."/>
            <person name="Sun H."/>
            <person name="Kurtzman C.P."/>
            <person name="Blackwell M."/>
            <person name="Grigoriev I.V."/>
            <person name="Jeffries T.W."/>
        </authorList>
    </citation>
    <scope>NUCLEOTIDE SEQUENCE [LARGE SCALE GENOMIC DNA]</scope>
    <source>
        <strain evidence="3">NRRL YB-2248</strain>
    </source>
</reference>
<evidence type="ECO:0000313" key="3">
    <source>
        <dbReference type="Proteomes" id="UP000094801"/>
    </source>
</evidence>
<keyword evidence="1" id="KW-0472">Membrane</keyword>